<evidence type="ECO:0000313" key="7">
    <source>
        <dbReference type="EMBL" id="KAF4240447.1"/>
    </source>
</evidence>
<reference evidence="7" key="1">
    <citation type="journal article" date="2020" name="bioRxiv">
        <title>Genomic and phenotypic heterogeneity of clinical isolates of the human pathogens Aspergillus fumigatus, Aspergillus lentulus and Aspergillus fumigatiaffinis.</title>
        <authorList>
            <person name="dos Santos R.A.C."/>
            <person name="Steenwyk J.L."/>
            <person name="Rivero-Menendez O."/>
            <person name="Mead M.E."/>
            <person name="Silva L.P."/>
            <person name="Bastos R.W."/>
            <person name="Alastruey-Izquierdo A."/>
            <person name="Goldman G.H."/>
            <person name="Rokas A."/>
        </authorList>
    </citation>
    <scope>NUCLEOTIDE SEQUENCE</scope>
    <source>
        <strain evidence="7">CNM-CM6805</strain>
    </source>
</reference>
<evidence type="ECO:0000256" key="3">
    <source>
        <dbReference type="ARBA" id="ARBA00023015"/>
    </source>
</evidence>
<gene>
    <name evidence="7" type="ORF">CNMCM6805_004967</name>
</gene>
<comment type="caution">
    <text evidence="7">The sequence shown here is derived from an EMBL/GenBank/DDBJ whole genome shotgun (WGS) entry which is preliminary data.</text>
</comment>
<evidence type="ECO:0000256" key="1">
    <source>
        <dbReference type="ARBA" id="ARBA00004123"/>
    </source>
</evidence>
<evidence type="ECO:0000313" key="8">
    <source>
        <dbReference type="Proteomes" id="UP000653565"/>
    </source>
</evidence>
<dbReference type="GO" id="GO:0005634">
    <property type="term" value="C:nucleus"/>
    <property type="evidence" value="ECO:0007669"/>
    <property type="project" value="UniProtKB-SubCell"/>
</dbReference>
<dbReference type="PANTHER" id="PTHR31001:SF50">
    <property type="entry name" value="ZN(II)2CYS6 TRANSCRIPTION FACTOR (EUROFUNG)"/>
    <property type="match status" value="1"/>
</dbReference>
<dbReference type="GO" id="GO:0008270">
    <property type="term" value="F:zinc ion binding"/>
    <property type="evidence" value="ECO:0007669"/>
    <property type="project" value="InterPro"/>
</dbReference>
<comment type="subcellular location">
    <subcellularLocation>
        <location evidence="1">Nucleus</location>
    </subcellularLocation>
</comment>
<protein>
    <recommendedName>
        <fullName evidence="6">Xylanolytic transcriptional activator regulatory domain-containing protein</fullName>
    </recommendedName>
</protein>
<proteinExistence type="predicted"/>
<accession>A0A8H4HC57</accession>
<name>A0A8H4HC57_9EURO</name>
<keyword evidence="4" id="KW-0804">Transcription</keyword>
<keyword evidence="3" id="KW-0805">Transcription regulation</keyword>
<dbReference type="GO" id="GO:0006351">
    <property type="term" value="P:DNA-templated transcription"/>
    <property type="evidence" value="ECO:0007669"/>
    <property type="project" value="InterPro"/>
</dbReference>
<dbReference type="InterPro" id="IPR050613">
    <property type="entry name" value="Sec_Metabolite_Reg"/>
</dbReference>
<dbReference type="InterPro" id="IPR007219">
    <property type="entry name" value="XnlR_reg_dom"/>
</dbReference>
<keyword evidence="5" id="KW-0539">Nucleus</keyword>
<evidence type="ECO:0000256" key="4">
    <source>
        <dbReference type="ARBA" id="ARBA00023163"/>
    </source>
</evidence>
<reference evidence="7" key="2">
    <citation type="submission" date="2020-04" db="EMBL/GenBank/DDBJ databases">
        <authorList>
            <person name="Santos R.A.C."/>
            <person name="Steenwyk J.L."/>
            <person name="Rivero-Menendez O."/>
            <person name="Mead M.E."/>
            <person name="Silva L.P."/>
            <person name="Bastos R.W."/>
            <person name="Alastruey-Izquierdo A."/>
            <person name="Goldman G.H."/>
            <person name="Rokas A."/>
        </authorList>
    </citation>
    <scope>NUCLEOTIDE SEQUENCE</scope>
    <source>
        <strain evidence="7">CNM-CM6805</strain>
    </source>
</reference>
<dbReference type="CDD" id="cd12148">
    <property type="entry name" value="fungal_TF_MHR"/>
    <property type="match status" value="1"/>
</dbReference>
<dbReference type="OrthoDB" id="435881at2759"/>
<evidence type="ECO:0000259" key="6">
    <source>
        <dbReference type="Pfam" id="PF04082"/>
    </source>
</evidence>
<evidence type="ECO:0000256" key="5">
    <source>
        <dbReference type="ARBA" id="ARBA00023242"/>
    </source>
</evidence>
<dbReference type="EMBL" id="JAAAPX010000026">
    <property type="protein sequence ID" value="KAF4240447.1"/>
    <property type="molecule type" value="Genomic_DNA"/>
</dbReference>
<dbReference type="Proteomes" id="UP000653565">
    <property type="component" value="Unassembled WGS sequence"/>
</dbReference>
<feature type="domain" description="Xylanolytic transcriptional activator regulatory" evidence="6">
    <location>
        <begin position="142"/>
        <end position="343"/>
    </location>
</feature>
<keyword evidence="8" id="KW-1185">Reference proteome</keyword>
<evidence type="ECO:0000256" key="2">
    <source>
        <dbReference type="ARBA" id="ARBA00022723"/>
    </source>
</evidence>
<sequence>MASNTVQKAARRQIASTGSSVFLLSDDDYPAVGLAEPGALFQVRLVLITSVMSMTPSTMEDLSVSTRRVSQDTSEFLQTLRGIGAPYDGTVWDQSETETVLGNRHISDNNWVGEPSSHAFSNKFSSAECELLNNFRQRQQLLDTYLTRVDPIVKIVHRPSILAYLLHGKCYLDYDPWHPAPTALASAIYYAASCTLSQESCRSSFGIDKETLILKYKEDANCALERADYLVTDDLTVLQAFVISLIALRCHDDSRRFWTMIAVAIRNAQALALHDPDPPFPIKPFEKEMRRRLWYAIGWLDMQASLSRASEPLIQPSWLGFQPFLDIDDAEFGPDIETQSFPHKVVSETLFFRVLSLAQETGRYLIVSNSNTPYINNAFQRQQLVRAFERRMGELFVGLQPAYIDFHWYLKEIAHSIAVSFQLLALRPLKKAASLQTCPPTGVNILKLAAEVLDSRWRVYGNRKTEPWRWVEPLFFPWQALAIALAEVRGCEDLPLVQSVWPLIEHSYTRFTALDNKSPEPRLRKLMKELMEQARAFYESMLLNGSAFAGLLLPAMPRNQTSYYMSAESCAIESISAQPSSNSSAGVMASQVDDFADWFNECGELNLSFLGL</sequence>
<dbReference type="AlphaFoldDB" id="A0A8H4HC57"/>
<dbReference type="GO" id="GO:0003677">
    <property type="term" value="F:DNA binding"/>
    <property type="evidence" value="ECO:0007669"/>
    <property type="project" value="InterPro"/>
</dbReference>
<dbReference type="Pfam" id="PF04082">
    <property type="entry name" value="Fungal_trans"/>
    <property type="match status" value="1"/>
</dbReference>
<organism evidence="7 8">
    <name type="scientific">Aspergillus fumigatiaffinis</name>
    <dbReference type="NCBI Taxonomy" id="340414"/>
    <lineage>
        <taxon>Eukaryota</taxon>
        <taxon>Fungi</taxon>
        <taxon>Dikarya</taxon>
        <taxon>Ascomycota</taxon>
        <taxon>Pezizomycotina</taxon>
        <taxon>Eurotiomycetes</taxon>
        <taxon>Eurotiomycetidae</taxon>
        <taxon>Eurotiales</taxon>
        <taxon>Aspergillaceae</taxon>
        <taxon>Aspergillus</taxon>
        <taxon>Aspergillus subgen. Fumigati</taxon>
    </lineage>
</organism>
<keyword evidence="2" id="KW-0479">Metal-binding</keyword>
<dbReference type="PANTHER" id="PTHR31001">
    <property type="entry name" value="UNCHARACTERIZED TRANSCRIPTIONAL REGULATORY PROTEIN"/>
    <property type="match status" value="1"/>
</dbReference>